<proteinExistence type="predicted"/>
<evidence type="ECO:0000313" key="1">
    <source>
        <dbReference type="EMBL" id="CAB4124046.1"/>
    </source>
</evidence>
<reference evidence="1" key="1">
    <citation type="submission" date="2020-04" db="EMBL/GenBank/DDBJ databases">
        <authorList>
            <person name="Chiriac C."/>
            <person name="Salcher M."/>
            <person name="Ghai R."/>
            <person name="Kavagutti S V."/>
        </authorList>
    </citation>
    <scope>NUCLEOTIDE SEQUENCE</scope>
</reference>
<dbReference type="EMBL" id="LR796175">
    <property type="protein sequence ID" value="CAB4124046.1"/>
    <property type="molecule type" value="Genomic_DNA"/>
</dbReference>
<protein>
    <submittedName>
        <fullName evidence="1">Uncharacterized protein</fullName>
    </submittedName>
</protein>
<sequence length="207" mass="23365">MLTKDILAQPLSTEWAVVARTAYVSQSTKKHGNVQRRSTSKVKRVNDLFYAETSQYNDTASSPYFHTVANERVKRFLVTDGQIYWIVPASDFLGKYSDFEAGWIEQEAKDKIVEDNRERLSEIQNSAKAIANETVENLKVSIKQSIKSVLGFSGTLGSIVDVYATGDWKPEMPLGSEVYETSIVGKVSLDYSQFMRLMEKLTELEEA</sequence>
<accession>A0A6J5KS23</accession>
<name>A0A6J5KS23_9CAUD</name>
<organism evidence="1">
    <name type="scientific">uncultured Caudovirales phage</name>
    <dbReference type="NCBI Taxonomy" id="2100421"/>
    <lineage>
        <taxon>Viruses</taxon>
        <taxon>Duplodnaviria</taxon>
        <taxon>Heunggongvirae</taxon>
        <taxon>Uroviricota</taxon>
        <taxon>Caudoviricetes</taxon>
        <taxon>Peduoviridae</taxon>
        <taxon>Maltschvirus</taxon>
        <taxon>Maltschvirus maltsch</taxon>
    </lineage>
</organism>
<gene>
    <name evidence="1" type="ORF">UFOVP45_117</name>
</gene>